<dbReference type="Pfam" id="PF02585">
    <property type="entry name" value="PIG-L"/>
    <property type="match status" value="1"/>
</dbReference>
<dbReference type="InterPro" id="IPR003737">
    <property type="entry name" value="GlcNAc_PI_deacetylase-related"/>
</dbReference>
<dbReference type="EMBL" id="SMLL01000008">
    <property type="protein sequence ID" value="TFY97002.1"/>
    <property type="molecule type" value="Genomic_DNA"/>
</dbReference>
<evidence type="ECO:0000313" key="1">
    <source>
        <dbReference type="EMBL" id="TFY97002.1"/>
    </source>
</evidence>
<dbReference type="InterPro" id="IPR024078">
    <property type="entry name" value="LmbE-like_dom_sf"/>
</dbReference>
<comment type="caution">
    <text evidence="1">The sequence shown here is derived from an EMBL/GenBank/DDBJ whole genome shotgun (WGS) entry which is preliminary data.</text>
</comment>
<dbReference type="RefSeq" id="WP_135287013.1">
    <property type="nucleotide sequence ID" value="NZ_SMLL01000008.1"/>
</dbReference>
<evidence type="ECO:0000313" key="2">
    <source>
        <dbReference type="Proteomes" id="UP000297564"/>
    </source>
</evidence>
<reference evidence="1 2" key="1">
    <citation type="submission" date="2019-03" db="EMBL/GenBank/DDBJ databases">
        <title>Ramlibacter rhizophilus CCTCC AB2015357, whole genome shotgun sequence.</title>
        <authorList>
            <person name="Zhang X."/>
            <person name="Feng G."/>
            <person name="Zhu H."/>
        </authorList>
    </citation>
    <scope>NUCLEOTIDE SEQUENCE [LARGE SCALE GENOMIC DNA]</scope>
    <source>
        <strain evidence="1 2">CCTCC AB2015357</strain>
    </source>
</reference>
<keyword evidence="2" id="KW-1185">Reference proteome</keyword>
<proteinExistence type="predicted"/>
<dbReference type="PANTHER" id="PTHR12993">
    <property type="entry name" value="N-ACETYLGLUCOSAMINYL-PHOSPHATIDYLINOSITOL DE-N-ACETYLASE-RELATED"/>
    <property type="match status" value="1"/>
</dbReference>
<gene>
    <name evidence="1" type="ORF">EZ242_19775</name>
</gene>
<dbReference type="PANTHER" id="PTHR12993:SF30">
    <property type="entry name" value="N-ACETYL-ALPHA-D-GLUCOSAMINYL L-MALATE DEACETYLASE 1"/>
    <property type="match status" value="1"/>
</dbReference>
<dbReference type="OrthoDB" id="9816564at2"/>
<dbReference type="Gene3D" id="3.40.50.10320">
    <property type="entry name" value="LmbE-like"/>
    <property type="match status" value="1"/>
</dbReference>
<name>A0A4Z0BCQ1_9BURK</name>
<organism evidence="1 2">
    <name type="scientific">Ramlibacter rhizophilus</name>
    <dbReference type="NCBI Taxonomy" id="1781167"/>
    <lineage>
        <taxon>Bacteria</taxon>
        <taxon>Pseudomonadati</taxon>
        <taxon>Pseudomonadota</taxon>
        <taxon>Betaproteobacteria</taxon>
        <taxon>Burkholderiales</taxon>
        <taxon>Comamonadaceae</taxon>
        <taxon>Ramlibacter</taxon>
    </lineage>
</organism>
<sequence>MLPRDRAAPLTVLCLGAHADDIEIGCGGTLLQLLAARGNVRVAWVVFSTPGERAAEAQDSAARFLRNAARQDVVLLKFRDGYFPWEGAGIKERMEALRRELPEPDLVFTHHRADRHQDHRTISDLTWNTWRDNLVLEYEIPKYDADLGAPNCYVPLSRAAGALKVATILEVFASQRQKPWMEAEAFEALMRLRGLECAAPERWAEAFHGRKFVMGL</sequence>
<accession>A0A4Z0BCQ1</accession>
<dbReference type="SUPFAM" id="SSF102588">
    <property type="entry name" value="LmbE-like"/>
    <property type="match status" value="1"/>
</dbReference>
<dbReference type="GO" id="GO:0016811">
    <property type="term" value="F:hydrolase activity, acting on carbon-nitrogen (but not peptide) bonds, in linear amides"/>
    <property type="evidence" value="ECO:0007669"/>
    <property type="project" value="TreeGrafter"/>
</dbReference>
<protein>
    <submittedName>
        <fullName evidence="1">PIG-L family deacetylase</fullName>
    </submittedName>
</protein>
<dbReference type="AlphaFoldDB" id="A0A4Z0BCQ1"/>
<dbReference type="Proteomes" id="UP000297564">
    <property type="component" value="Unassembled WGS sequence"/>
</dbReference>